<evidence type="ECO:0000313" key="3">
    <source>
        <dbReference type="Proteomes" id="UP000076962"/>
    </source>
</evidence>
<name>A0A176S5E7_9GAMM</name>
<keyword evidence="3" id="KW-1185">Reference proteome</keyword>
<dbReference type="InterPro" id="IPR025669">
    <property type="entry name" value="AAA_dom"/>
</dbReference>
<proteinExistence type="predicted"/>
<sequence length="132" mass="14730">MANIILCTHNSGGVGKTTLATHITGILASRIGKILLIDCDDQADSWQFYAKTLPSKDNIFYEVSNDLTIYENKAKDKISKTRLKEYDNIILDIDSPLANTVQLIVNNHPDVFLIRCTLSLVCLASSESDWRV</sequence>
<evidence type="ECO:0000259" key="1">
    <source>
        <dbReference type="Pfam" id="PF13614"/>
    </source>
</evidence>
<protein>
    <submittedName>
        <fullName evidence="2">ParA family chromosome partitioning protein</fullName>
    </submittedName>
</protein>
<comment type="caution">
    <text evidence="2">The sequence shown here is derived from an EMBL/GenBank/DDBJ whole genome shotgun (WGS) entry which is preliminary data.</text>
</comment>
<accession>A0A176S5E7</accession>
<reference evidence="2 3" key="1">
    <citation type="submission" date="2016-05" db="EMBL/GenBank/DDBJ databases">
        <title>Single-cell genome of chain-forming Candidatus Thiomargarita nelsonii and comparison to other large sulfur-oxidizing bacteria.</title>
        <authorList>
            <person name="Winkel M."/>
            <person name="Salman V."/>
            <person name="Woyke T."/>
            <person name="Schulz-Vogt H."/>
            <person name="Richter M."/>
            <person name="Flood B."/>
            <person name="Bailey J."/>
            <person name="Amann R."/>
            <person name="Mussmann M."/>
        </authorList>
    </citation>
    <scope>NUCLEOTIDE SEQUENCE [LARGE SCALE GENOMIC DNA]</scope>
    <source>
        <strain evidence="2 3">THI036</strain>
    </source>
</reference>
<dbReference type="InterPro" id="IPR027417">
    <property type="entry name" value="P-loop_NTPase"/>
</dbReference>
<dbReference type="SUPFAM" id="SSF52540">
    <property type="entry name" value="P-loop containing nucleoside triphosphate hydrolases"/>
    <property type="match status" value="1"/>
</dbReference>
<gene>
    <name evidence="2" type="ORF">THIOM_000817</name>
</gene>
<dbReference type="Proteomes" id="UP000076962">
    <property type="component" value="Unassembled WGS sequence"/>
</dbReference>
<evidence type="ECO:0000313" key="2">
    <source>
        <dbReference type="EMBL" id="OAD23352.1"/>
    </source>
</evidence>
<dbReference type="Gene3D" id="3.40.50.300">
    <property type="entry name" value="P-loop containing nucleotide triphosphate hydrolases"/>
    <property type="match status" value="1"/>
</dbReference>
<organism evidence="2 3">
    <name type="scientific">Candidatus Thiomargarita nelsonii</name>
    <dbReference type="NCBI Taxonomy" id="1003181"/>
    <lineage>
        <taxon>Bacteria</taxon>
        <taxon>Pseudomonadati</taxon>
        <taxon>Pseudomonadota</taxon>
        <taxon>Gammaproteobacteria</taxon>
        <taxon>Thiotrichales</taxon>
        <taxon>Thiotrichaceae</taxon>
        <taxon>Thiomargarita</taxon>
    </lineage>
</organism>
<feature type="domain" description="AAA" evidence="1">
    <location>
        <begin position="3"/>
        <end position="93"/>
    </location>
</feature>
<dbReference type="AlphaFoldDB" id="A0A176S5E7"/>
<dbReference type="Pfam" id="PF13614">
    <property type="entry name" value="AAA_31"/>
    <property type="match status" value="1"/>
</dbReference>
<dbReference type="EMBL" id="LUTY01000409">
    <property type="protein sequence ID" value="OAD23352.1"/>
    <property type="molecule type" value="Genomic_DNA"/>
</dbReference>